<keyword evidence="2 15" id="KW-0963">Cytoplasm</keyword>
<evidence type="ECO:0000256" key="3">
    <source>
        <dbReference type="ARBA" id="ARBA00022679"/>
    </source>
</evidence>
<dbReference type="EMBL" id="MSCH01000003">
    <property type="protein sequence ID" value="PQJ54593.1"/>
    <property type="molecule type" value="Genomic_DNA"/>
</dbReference>
<protein>
    <recommendedName>
        <fullName evidence="11 15">Leucyl/phenylalanyl-tRNA--protein transferase</fullName>
        <ecNumber evidence="10 15">2.3.2.6</ecNumber>
    </recommendedName>
    <alternativeName>
        <fullName evidence="12 15">L/F-transferase</fullName>
    </alternativeName>
    <alternativeName>
        <fullName evidence="13 15">Leucyltransferase</fullName>
    </alternativeName>
    <alternativeName>
        <fullName evidence="14 15">Phenyalanyltransferase</fullName>
    </alternativeName>
</protein>
<dbReference type="PANTHER" id="PTHR30098:SF2">
    <property type="entry name" value="LEUCYL_PHENYLALANYL-TRNA--PROTEIN TRANSFERASE"/>
    <property type="match status" value="1"/>
</dbReference>
<dbReference type="HAMAP" id="MF_00688">
    <property type="entry name" value="Leu_Phe_trans"/>
    <property type="match status" value="1"/>
</dbReference>
<dbReference type="Pfam" id="PF03588">
    <property type="entry name" value="Leu_Phe_trans"/>
    <property type="match status" value="1"/>
</dbReference>
<gene>
    <name evidence="15" type="primary">aat</name>
    <name evidence="16" type="ORF">BTO11_13690</name>
</gene>
<comment type="function">
    <text evidence="8 15">Functions in the N-end rule pathway of protein degradation where it conjugates Leu, Phe and, less efficiently, Met from aminoacyl-tRNAs to the N-termini of proteins containing an N-terminal arginine or lysine.</text>
</comment>
<evidence type="ECO:0000256" key="14">
    <source>
        <dbReference type="ARBA" id="ARBA00083640"/>
    </source>
</evidence>
<reference evidence="16 17" key="1">
    <citation type="submission" date="2016-12" db="EMBL/GenBank/DDBJ databases">
        <title>Diversity of luminous bacteria.</title>
        <authorList>
            <person name="Yoshizawa S."/>
            <person name="Kogure K."/>
        </authorList>
    </citation>
    <scope>NUCLEOTIDE SEQUENCE [LARGE SCALE GENOMIC DNA]</scope>
    <source>
        <strain evidence="16 17">SA4-48</strain>
    </source>
</reference>
<comment type="catalytic activity">
    <reaction evidence="7 15">
        <text>N-terminal L-lysyl-[protein] + L-leucyl-tRNA(Leu) = N-terminal L-leucyl-L-lysyl-[protein] + tRNA(Leu) + H(+)</text>
        <dbReference type="Rhea" id="RHEA:12340"/>
        <dbReference type="Rhea" id="RHEA-COMP:9613"/>
        <dbReference type="Rhea" id="RHEA-COMP:9622"/>
        <dbReference type="Rhea" id="RHEA-COMP:12670"/>
        <dbReference type="Rhea" id="RHEA-COMP:12671"/>
        <dbReference type="ChEBI" id="CHEBI:15378"/>
        <dbReference type="ChEBI" id="CHEBI:65249"/>
        <dbReference type="ChEBI" id="CHEBI:78442"/>
        <dbReference type="ChEBI" id="CHEBI:78494"/>
        <dbReference type="ChEBI" id="CHEBI:133043"/>
        <dbReference type="EC" id="2.3.2.6"/>
    </reaction>
</comment>
<comment type="catalytic activity">
    <reaction evidence="6 15">
        <text>N-terminal L-arginyl-[protein] + L-leucyl-tRNA(Leu) = N-terminal L-leucyl-L-arginyl-[protein] + tRNA(Leu) + H(+)</text>
        <dbReference type="Rhea" id="RHEA:50416"/>
        <dbReference type="Rhea" id="RHEA-COMP:9613"/>
        <dbReference type="Rhea" id="RHEA-COMP:9622"/>
        <dbReference type="Rhea" id="RHEA-COMP:12672"/>
        <dbReference type="Rhea" id="RHEA-COMP:12673"/>
        <dbReference type="ChEBI" id="CHEBI:15378"/>
        <dbReference type="ChEBI" id="CHEBI:64719"/>
        <dbReference type="ChEBI" id="CHEBI:78442"/>
        <dbReference type="ChEBI" id="CHEBI:78494"/>
        <dbReference type="ChEBI" id="CHEBI:133044"/>
        <dbReference type="EC" id="2.3.2.6"/>
    </reaction>
</comment>
<dbReference type="GO" id="GO:0030163">
    <property type="term" value="P:protein catabolic process"/>
    <property type="evidence" value="ECO:0007669"/>
    <property type="project" value="UniProtKB-UniRule"/>
</dbReference>
<dbReference type="NCBIfam" id="TIGR00667">
    <property type="entry name" value="aat"/>
    <property type="match status" value="1"/>
</dbReference>
<evidence type="ECO:0000256" key="11">
    <source>
        <dbReference type="ARBA" id="ARBA00074372"/>
    </source>
</evidence>
<keyword evidence="3 15" id="KW-0808">Transferase</keyword>
<evidence type="ECO:0000256" key="5">
    <source>
        <dbReference type="ARBA" id="ARBA00050607"/>
    </source>
</evidence>
<evidence type="ECO:0000256" key="10">
    <source>
        <dbReference type="ARBA" id="ARBA00066767"/>
    </source>
</evidence>
<evidence type="ECO:0000256" key="7">
    <source>
        <dbReference type="ARBA" id="ARBA00051538"/>
    </source>
</evidence>
<dbReference type="EC" id="2.3.2.6" evidence="10 15"/>
<dbReference type="AlphaFoldDB" id="A0A2S7UXD1"/>
<comment type="catalytic activity">
    <reaction evidence="5 15">
        <text>L-phenylalanyl-tRNA(Phe) + an N-terminal L-alpha-aminoacyl-[protein] = an N-terminal L-phenylalanyl-L-alpha-aminoacyl-[protein] + tRNA(Phe)</text>
        <dbReference type="Rhea" id="RHEA:43632"/>
        <dbReference type="Rhea" id="RHEA-COMP:9668"/>
        <dbReference type="Rhea" id="RHEA-COMP:9699"/>
        <dbReference type="Rhea" id="RHEA-COMP:10636"/>
        <dbReference type="Rhea" id="RHEA-COMP:10637"/>
        <dbReference type="ChEBI" id="CHEBI:78442"/>
        <dbReference type="ChEBI" id="CHEBI:78531"/>
        <dbReference type="ChEBI" id="CHEBI:78597"/>
        <dbReference type="ChEBI" id="CHEBI:83561"/>
        <dbReference type="EC" id="2.3.2.6"/>
    </reaction>
</comment>
<dbReference type="InterPro" id="IPR042203">
    <property type="entry name" value="Leu/Phe-tRNA_Trfase_C"/>
</dbReference>
<name>A0A2S7UXD1_9GAMM</name>
<accession>A0A2S7UXD1</accession>
<dbReference type="PANTHER" id="PTHR30098">
    <property type="entry name" value="LEUCYL/PHENYLALANYL-TRNA--PROTEIN TRANSFERASE"/>
    <property type="match status" value="1"/>
</dbReference>
<evidence type="ECO:0000256" key="1">
    <source>
        <dbReference type="ARBA" id="ARBA00004496"/>
    </source>
</evidence>
<sequence length="252" mass="28291">MKKTLHYLSDDPNWFPSPSSALDDPAGLLAIGGDLNPKRVFSGYQQGIFPWFSAGEPIMWWSPDPRAIINITDVKINKSLRKFLKKCNYSVSVNTQFNQVISNCSKPRPNSEGTWIMPEMIKCYNQMHEAGNAHSIEIWQIGESGKTLVGGLYGVLVGNCFCGESMFSLQPNASKLALICLADLLKNERVEGHGEAFIDCQLPNPYLMSMGATLIPRQVYLDRLAHSRNKTLPLSVFSSKFIQWQNILEHHD</sequence>
<evidence type="ECO:0000313" key="16">
    <source>
        <dbReference type="EMBL" id="PQJ54593.1"/>
    </source>
</evidence>
<dbReference type="InterPro" id="IPR042221">
    <property type="entry name" value="Leu/Phe-tRNA_Trfase_N"/>
</dbReference>
<dbReference type="FunFam" id="3.30.70.3550:FF:000001">
    <property type="entry name" value="Leucyl/phenylalanyl-tRNA--protein transferase"/>
    <property type="match status" value="1"/>
</dbReference>
<evidence type="ECO:0000256" key="12">
    <source>
        <dbReference type="ARBA" id="ARBA00077136"/>
    </source>
</evidence>
<evidence type="ECO:0000256" key="8">
    <source>
        <dbReference type="ARBA" id="ARBA00054043"/>
    </source>
</evidence>
<comment type="subcellular location">
    <subcellularLocation>
        <location evidence="1 15">Cytoplasm</location>
    </subcellularLocation>
</comment>
<evidence type="ECO:0000256" key="13">
    <source>
        <dbReference type="ARBA" id="ARBA00077165"/>
    </source>
</evidence>
<dbReference type="Gene3D" id="3.40.630.70">
    <property type="entry name" value="Leucyl/phenylalanyl-tRNA-protein transferase, C-terminal domain"/>
    <property type="match status" value="1"/>
</dbReference>
<proteinExistence type="inferred from homology"/>
<dbReference type="GO" id="GO:0005737">
    <property type="term" value="C:cytoplasm"/>
    <property type="evidence" value="ECO:0007669"/>
    <property type="project" value="UniProtKB-SubCell"/>
</dbReference>
<comment type="caution">
    <text evidence="16">The sequence shown here is derived from an EMBL/GenBank/DDBJ whole genome shotgun (WGS) entry which is preliminary data.</text>
</comment>
<dbReference type="Proteomes" id="UP000239007">
    <property type="component" value="Unassembled WGS sequence"/>
</dbReference>
<dbReference type="InterPro" id="IPR004616">
    <property type="entry name" value="Leu/Phe-tRNA_Trfase"/>
</dbReference>
<evidence type="ECO:0000256" key="4">
    <source>
        <dbReference type="ARBA" id="ARBA00023315"/>
    </source>
</evidence>
<evidence type="ECO:0000313" key="17">
    <source>
        <dbReference type="Proteomes" id="UP000239007"/>
    </source>
</evidence>
<keyword evidence="17" id="KW-1185">Reference proteome</keyword>
<dbReference type="SUPFAM" id="SSF55729">
    <property type="entry name" value="Acyl-CoA N-acyltransferases (Nat)"/>
    <property type="match status" value="1"/>
</dbReference>
<dbReference type="OrthoDB" id="9790282at2"/>
<evidence type="ECO:0000256" key="9">
    <source>
        <dbReference type="ARBA" id="ARBA00061535"/>
    </source>
</evidence>
<evidence type="ECO:0000256" key="15">
    <source>
        <dbReference type="HAMAP-Rule" id="MF_00688"/>
    </source>
</evidence>
<keyword evidence="4 15" id="KW-0012">Acyltransferase</keyword>
<dbReference type="InterPro" id="IPR016181">
    <property type="entry name" value="Acyl_CoA_acyltransferase"/>
</dbReference>
<organism evidence="16 17">
    <name type="scientific">Psychrosphaera saromensis</name>
    <dbReference type="NCBI Taxonomy" id="716813"/>
    <lineage>
        <taxon>Bacteria</taxon>
        <taxon>Pseudomonadati</taxon>
        <taxon>Pseudomonadota</taxon>
        <taxon>Gammaproteobacteria</taxon>
        <taxon>Alteromonadales</taxon>
        <taxon>Pseudoalteromonadaceae</taxon>
        <taxon>Psychrosphaera</taxon>
    </lineage>
</organism>
<evidence type="ECO:0000256" key="2">
    <source>
        <dbReference type="ARBA" id="ARBA00022490"/>
    </source>
</evidence>
<dbReference type="GO" id="GO:0008914">
    <property type="term" value="F:leucyl-tRNA--protein transferase activity"/>
    <property type="evidence" value="ECO:0007669"/>
    <property type="project" value="UniProtKB-UniRule"/>
</dbReference>
<dbReference type="Gene3D" id="3.30.70.3550">
    <property type="entry name" value="Leucyl/phenylalanyl-tRNA-protein transferase, N-terminal domain"/>
    <property type="match status" value="1"/>
</dbReference>
<comment type="similarity">
    <text evidence="9 15">Belongs to the L/F-transferase family.</text>
</comment>
<dbReference type="RefSeq" id="WP_105053113.1">
    <property type="nucleotide sequence ID" value="NZ_BMYG01000001.1"/>
</dbReference>
<evidence type="ECO:0000256" key="6">
    <source>
        <dbReference type="ARBA" id="ARBA00050652"/>
    </source>
</evidence>